<dbReference type="EC" id="3.4.23.24" evidence="4"/>
<dbReference type="GO" id="GO:0005576">
    <property type="term" value="C:extracellular region"/>
    <property type="evidence" value="ECO:0007669"/>
    <property type="project" value="UniProtKB-SubCell"/>
</dbReference>
<name>A0AAX4H364_9ASCO</name>
<feature type="domain" description="Peptidase A1" evidence="17">
    <location>
        <begin position="69"/>
        <end position="466"/>
    </location>
</feature>
<evidence type="ECO:0000256" key="8">
    <source>
        <dbReference type="ARBA" id="ARBA00022750"/>
    </source>
</evidence>
<evidence type="ECO:0000256" key="6">
    <source>
        <dbReference type="ARBA" id="ARBA00022670"/>
    </source>
</evidence>
<dbReference type="SUPFAM" id="SSF50630">
    <property type="entry name" value="Acid proteases"/>
    <property type="match status" value="1"/>
</dbReference>
<gene>
    <name evidence="18" type="ORF">PUMCH_000223</name>
</gene>
<sequence length="543" mass="58160">MMRYSISFLLATYAFAAAVEEIAEVPKYLKLPVERSFGDSIDKRSHENVPEFEKRDGVVMTLNNKRVYYDTQLLLGSNQQKINVLVDTGSSDLWVPASNAYCSYSSPYSSSSSANMVEGELEDVSRPNIVDLDNLLLDNKGSPTDKLEKRATSTIPLYGLTSSASSGGNLCTTFGSFNPNSSSSFHLNSSAPSFSISYADGTTANGFWGQDTILFGGVSVNDVSFAIANRTSSQNAVLGIGLADLEATNILSSTFSSLSNTYTYENLPMRLKSQGLIKTNSYSLYLNSKTALSGSVLFGAIDHAKYSGTLQLVPIVPTLRERNNKPLRLQVILSGMSIQGSGQDVAVSSSPFSALFDSGSTYSYMPKSVLSNLASNFNAQYSYTYDVYVVDCLYNKPGYNVTFDFSGIKILIPLSNLLVESRNQCILTLFPSTSSLSTSPTSILGDNFLRSAYVVYDLDNYVIAMAPIVYTTTENIEVISGSIPSAVNAPGFSSTSTSAATATSQSSSSPLSTPKGNGATSGKSCPSGWILVAFSVVSTIFVL</sequence>
<comment type="catalytic activity">
    <reaction evidence="1">
        <text>Preferential cleavage at the carboxyl of hydrophobic amino acids, but fails to cleave 15-Leu-|-Tyr-16, 16-Tyr-|-Leu-17 and 24-Phe-|-Phe-25 of insulin B chain. Activates trypsinogen, and degrades keratin.</text>
        <dbReference type="EC" id="3.4.23.24"/>
    </reaction>
</comment>
<dbReference type="Pfam" id="PF00026">
    <property type="entry name" value="Asp"/>
    <property type="match status" value="2"/>
</dbReference>
<dbReference type="Proteomes" id="UP001338582">
    <property type="component" value="Chromosome 1"/>
</dbReference>
<evidence type="ECO:0000313" key="18">
    <source>
        <dbReference type="EMBL" id="WPK23000.1"/>
    </source>
</evidence>
<dbReference type="InterPro" id="IPR033876">
    <property type="entry name" value="SAP-like"/>
</dbReference>
<keyword evidence="6 14" id="KW-0645">Protease</keyword>
<feature type="signal peptide" evidence="16">
    <location>
        <begin position="1"/>
        <end position="16"/>
    </location>
</feature>
<keyword evidence="8 14" id="KW-0064">Aspartyl protease</keyword>
<dbReference type="InterPro" id="IPR033121">
    <property type="entry name" value="PEPTIDASE_A1"/>
</dbReference>
<dbReference type="GO" id="GO:0004190">
    <property type="term" value="F:aspartic-type endopeptidase activity"/>
    <property type="evidence" value="ECO:0007669"/>
    <property type="project" value="UniProtKB-KW"/>
</dbReference>
<evidence type="ECO:0000256" key="5">
    <source>
        <dbReference type="ARBA" id="ARBA00022525"/>
    </source>
</evidence>
<feature type="disulfide bond" evidence="13">
    <location>
        <begin position="392"/>
        <end position="425"/>
    </location>
</feature>
<comment type="similarity">
    <text evidence="3 14">Belongs to the peptidase A1 family.</text>
</comment>
<evidence type="ECO:0000313" key="19">
    <source>
        <dbReference type="Proteomes" id="UP001338582"/>
    </source>
</evidence>
<dbReference type="PROSITE" id="PS00141">
    <property type="entry name" value="ASP_PROTEASE"/>
    <property type="match status" value="2"/>
</dbReference>
<evidence type="ECO:0000256" key="7">
    <source>
        <dbReference type="ARBA" id="ARBA00022729"/>
    </source>
</evidence>
<comment type="subcellular location">
    <subcellularLocation>
        <location evidence="2">Secreted</location>
    </subcellularLocation>
</comment>
<dbReference type="CDD" id="cd05474">
    <property type="entry name" value="SAP_like"/>
    <property type="match status" value="1"/>
</dbReference>
<feature type="chain" id="PRO_5043780292" description="candidapepsin" evidence="16">
    <location>
        <begin position="17"/>
        <end position="543"/>
    </location>
</feature>
<organism evidence="18 19">
    <name type="scientific">Australozyma saopauloensis</name>
    <dbReference type="NCBI Taxonomy" id="291208"/>
    <lineage>
        <taxon>Eukaryota</taxon>
        <taxon>Fungi</taxon>
        <taxon>Dikarya</taxon>
        <taxon>Ascomycota</taxon>
        <taxon>Saccharomycotina</taxon>
        <taxon>Pichiomycetes</taxon>
        <taxon>Metschnikowiaceae</taxon>
        <taxon>Australozyma</taxon>
    </lineage>
</organism>
<evidence type="ECO:0000256" key="16">
    <source>
        <dbReference type="SAM" id="SignalP"/>
    </source>
</evidence>
<feature type="compositionally biased region" description="Low complexity" evidence="15">
    <location>
        <begin position="498"/>
        <end position="513"/>
    </location>
</feature>
<dbReference type="RefSeq" id="XP_062875387.1">
    <property type="nucleotide sequence ID" value="XM_063019317.1"/>
</dbReference>
<evidence type="ECO:0000256" key="14">
    <source>
        <dbReference type="RuleBase" id="RU000454"/>
    </source>
</evidence>
<keyword evidence="5" id="KW-0964">Secreted</keyword>
<dbReference type="InterPro" id="IPR001969">
    <property type="entry name" value="Aspartic_peptidase_AS"/>
</dbReference>
<dbReference type="AlphaFoldDB" id="A0AAX4H364"/>
<evidence type="ECO:0000256" key="1">
    <source>
        <dbReference type="ARBA" id="ARBA00001675"/>
    </source>
</evidence>
<dbReference type="GeneID" id="88171292"/>
<keyword evidence="11 13" id="KW-1015">Disulfide bond</keyword>
<feature type="region of interest" description="Disordered" evidence="15">
    <location>
        <begin position="498"/>
        <end position="523"/>
    </location>
</feature>
<evidence type="ECO:0000256" key="2">
    <source>
        <dbReference type="ARBA" id="ARBA00004613"/>
    </source>
</evidence>
<keyword evidence="9 14" id="KW-0378">Hydrolase</keyword>
<evidence type="ECO:0000256" key="13">
    <source>
        <dbReference type="PIRSR" id="PIRSR601461-2"/>
    </source>
</evidence>
<dbReference type="PROSITE" id="PS51767">
    <property type="entry name" value="PEPTIDASE_A1"/>
    <property type="match status" value="1"/>
</dbReference>
<evidence type="ECO:0000256" key="3">
    <source>
        <dbReference type="ARBA" id="ARBA00007447"/>
    </source>
</evidence>
<evidence type="ECO:0000256" key="9">
    <source>
        <dbReference type="ARBA" id="ARBA00022801"/>
    </source>
</evidence>
<evidence type="ECO:0000256" key="10">
    <source>
        <dbReference type="ARBA" id="ARBA00023145"/>
    </source>
</evidence>
<evidence type="ECO:0000259" key="17">
    <source>
        <dbReference type="PROSITE" id="PS51767"/>
    </source>
</evidence>
<dbReference type="Gene3D" id="2.40.70.10">
    <property type="entry name" value="Acid Proteases"/>
    <property type="match status" value="2"/>
</dbReference>
<dbReference type="PANTHER" id="PTHR47966">
    <property type="entry name" value="BETA-SITE APP-CLEAVING ENZYME, ISOFORM A-RELATED"/>
    <property type="match status" value="1"/>
</dbReference>
<dbReference type="InterPro" id="IPR021109">
    <property type="entry name" value="Peptidase_aspartic_dom_sf"/>
</dbReference>
<feature type="active site" evidence="12">
    <location>
        <position position="357"/>
    </location>
</feature>
<feature type="compositionally biased region" description="Polar residues" evidence="15">
    <location>
        <begin position="514"/>
        <end position="523"/>
    </location>
</feature>
<accession>A0AAX4H364</accession>
<dbReference type="GO" id="GO:0006508">
    <property type="term" value="P:proteolysis"/>
    <property type="evidence" value="ECO:0007669"/>
    <property type="project" value="UniProtKB-KW"/>
</dbReference>
<evidence type="ECO:0000256" key="15">
    <source>
        <dbReference type="SAM" id="MobiDB-lite"/>
    </source>
</evidence>
<keyword evidence="19" id="KW-1185">Reference proteome</keyword>
<evidence type="ECO:0000256" key="11">
    <source>
        <dbReference type="ARBA" id="ARBA00023157"/>
    </source>
</evidence>
<evidence type="ECO:0000256" key="12">
    <source>
        <dbReference type="PIRSR" id="PIRSR601461-1"/>
    </source>
</evidence>
<keyword evidence="10" id="KW-0865">Zymogen</keyword>
<evidence type="ECO:0000256" key="4">
    <source>
        <dbReference type="ARBA" id="ARBA00013207"/>
    </source>
</evidence>
<proteinExistence type="inferred from homology"/>
<dbReference type="KEGG" id="asau:88171292"/>
<dbReference type="EMBL" id="CP138894">
    <property type="protein sequence ID" value="WPK23000.1"/>
    <property type="molecule type" value="Genomic_DNA"/>
</dbReference>
<dbReference type="PANTHER" id="PTHR47966:SF65">
    <property type="entry name" value="ASPARTIC-TYPE ENDOPEPTIDASE"/>
    <property type="match status" value="1"/>
</dbReference>
<reference evidence="18 19" key="1">
    <citation type="submission" date="2023-10" db="EMBL/GenBank/DDBJ databases">
        <title>Draft Genome Sequence of Candida saopaulonensis from a very Premature Infant with Sepsis.</title>
        <authorList>
            <person name="Ning Y."/>
            <person name="Dai R."/>
            <person name="Xiao M."/>
            <person name="Xu Y."/>
            <person name="Yan Q."/>
            <person name="Zhang L."/>
        </authorList>
    </citation>
    <scope>NUCLEOTIDE SEQUENCE [LARGE SCALE GENOMIC DNA]</scope>
    <source>
        <strain evidence="18 19">19XY460</strain>
    </source>
</reference>
<dbReference type="PRINTS" id="PR00792">
    <property type="entry name" value="PEPSIN"/>
</dbReference>
<protein>
    <recommendedName>
        <fullName evidence="4">candidapepsin</fullName>
        <ecNumber evidence="4">3.4.23.24</ecNumber>
    </recommendedName>
</protein>
<feature type="active site" evidence="12">
    <location>
        <position position="87"/>
    </location>
</feature>
<keyword evidence="7 16" id="KW-0732">Signal</keyword>
<dbReference type="InterPro" id="IPR001461">
    <property type="entry name" value="Aspartic_peptidase_A1"/>
</dbReference>